<evidence type="ECO:0000313" key="2">
    <source>
        <dbReference type="Proteomes" id="UP000248790"/>
    </source>
</evidence>
<comment type="caution">
    <text evidence="1">The sequence shown here is derived from an EMBL/GenBank/DDBJ whole genome shotgun (WGS) entry which is preliminary data.</text>
</comment>
<sequence length="83" mass="9620">MWLHFAIISLTGESITRYFYSEQFESHMDVLNEVVRSGSKLIYAFIRDEADSRINLPVEAFDGTPVGLTMRELHKDIQRILNS</sequence>
<dbReference type="EMBL" id="QLMC01000002">
    <property type="protein sequence ID" value="RAK00297.1"/>
    <property type="molecule type" value="Genomic_DNA"/>
</dbReference>
<proteinExistence type="predicted"/>
<reference evidence="1 2" key="1">
    <citation type="submission" date="2018-06" db="EMBL/GenBank/DDBJ databases">
        <title>Genomic Encyclopedia of Archaeal and Bacterial Type Strains, Phase II (KMG-II): from individual species to whole genera.</title>
        <authorList>
            <person name="Goeker M."/>
        </authorList>
    </citation>
    <scope>NUCLEOTIDE SEQUENCE [LARGE SCALE GENOMIC DNA]</scope>
    <source>
        <strain evidence="1 2">DSM 21851</strain>
    </source>
</reference>
<keyword evidence="2" id="KW-1185">Reference proteome</keyword>
<name>A0A327X9F2_LARAB</name>
<dbReference type="Proteomes" id="UP000248790">
    <property type="component" value="Unassembled WGS sequence"/>
</dbReference>
<protein>
    <submittedName>
        <fullName evidence="1">Uncharacterized protein</fullName>
    </submittedName>
</protein>
<dbReference type="AlphaFoldDB" id="A0A327X9F2"/>
<accession>A0A327X9F2</accession>
<organism evidence="1 2">
    <name type="scientific">Larkinella arboricola</name>
    <dbReference type="NCBI Taxonomy" id="643671"/>
    <lineage>
        <taxon>Bacteria</taxon>
        <taxon>Pseudomonadati</taxon>
        <taxon>Bacteroidota</taxon>
        <taxon>Cytophagia</taxon>
        <taxon>Cytophagales</taxon>
        <taxon>Spirosomataceae</taxon>
        <taxon>Larkinella</taxon>
    </lineage>
</organism>
<gene>
    <name evidence="1" type="ORF">LX87_01999</name>
</gene>
<evidence type="ECO:0000313" key="1">
    <source>
        <dbReference type="EMBL" id="RAK00297.1"/>
    </source>
</evidence>